<protein>
    <recommendedName>
        <fullName evidence="3">Mobilization protein</fullName>
    </recommendedName>
</protein>
<evidence type="ECO:0000313" key="2">
    <source>
        <dbReference type="Proteomes" id="UP001302696"/>
    </source>
</evidence>
<reference evidence="2" key="1">
    <citation type="submission" date="2024-06" db="EMBL/GenBank/DDBJ databases">
        <authorList>
            <person name="Chang H.C."/>
            <person name="Mun S.Y."/>
        </authorList>
    </citation>
    <scope>NUCLEOTIDE SEQUENCE [LARGE SCALE GENOMIC DNA]</scope>
    <source>
        <strain evidence="2">KT1</strain>
    </source>
</reference>
<sequence length="70" mass="8131">MNIETQLAKAKEKVAELETKRKKLQTKNYERIGVLVCKQLNLDPFDLKESLAKIKQINESNEEKNRGTEN</sequence>
<evidence type="ECO:0008006" key="3">
    <source>
        <dbReference type="Google" id="ProtNLM"/>
    </source>
</evidence>
<organism evidence="1 2">
    <name type="scientific">Pediococcus inopinatus</name>
    <dbReference type="NCBI Taxonomy" id="114090"/>
    <lineage>
        <taxon>Bacteria</taxon>
        <taxon>Bacillati</taxon>
        <taxon>Bacillota</taxon>
        <taxon>Bacilli</taxon>
        <taxon>Lactobacillales</taxon>
        <taxon>Lactobacillaceae</taxon>
        <taxon>Pediococcus</taxon>
    </lineage>
</organism>
<proteinExistence type="predicted"/>
<gene>
    <name evidence="1" type="ORF">N6G96_07235</name>
</gene>
<name>A0ABZ0Q2A4_9LACO</name>
<dbReference type="RefSeq" id="WP_323707376.1">
    <property type="nucleotide sequence ID" value="NZ_CP104774.1"/>
</dbReference>
<evidence type="ECO:0000313" key="1">
    <source>
        <dbReference type="EMBL" id="WPC21083.1"/>
    </source>
</evidence>
<accession>A0ABZ0Q2A4</accession>
<dbReference type="EMBL" id="CP104778">
    <property type="protein sequence ID" value="WPC21083.1"/>
    <property type="molecule type" value="Genomic_DNA"/>
</dbReference>
<keyword evidence="2" id="KW-1185">Reference proteome</keyword>
<dbReference type="Proteomes" id="UP001302696">
    <property type="component" value="Chromosome"/>
</dbReference>